<evidence type="ECO:0000256" key="8">
    <source>
        <dbReference type="ARBA" id="ARBA00022723"/>
    </source>
</evidence>
<dbReference type="SUPFAM" id="SSF111321">
    <property type="entry name" value="AF1104-like"/>
    <property type="match status" value="1"/>
</dbReference>
<evidence type="ECO:0000256" key="1">
    <source>
        <dbReference type="ARBA" id="ARBA00000807"/>
    </source>
</evidence>
<evidence type="ECO:0000256" key="4">
    <source>
        <dbReference type="ARBA" id="ARBA00022596"/>
    </source>
</evidence>
<dbReference type="AlphaFoldDB" id="A0A7M7K6Z0"/>
<dbReference type="PANTHER" id="PTHR12260:SF6">
    <property type="entry name" value="DAMAGE-CONTROL PHOSPHATASE ARMT1"/>
    <property type="match status" value="1"/>
</dbReference>
<keyword evidence="4" id="KW-0533">Nickel</keyword>
<proteinExistence type="inferred from homology"/>
<dbReference type="InParanoid" id="A0A7M7K6Z0"/>
<comment type="similarity">
    <text evidence="3 13">Belongs to the damage-control phosphatase family. Sugar phosphate phosphatase III subfamily.</text>
</comment>
<dbReference type="FunFam" id="3.40.50.10880:FF:000002">
    <property type="entry name" value="Acidic residue methyltransferase 1"/>
    <property type="match status" value="1"/>
</dbReference>
<dbReference type="Pfam" id="PF01937">
    <property type="entry name" value="ARMT1-like_dom"/>
    <property type="match status" value="1"/>
</dbReference>
<dbReference type="GO" id="GO:0006974">
    <property type="term" value="P:DNA damage response"/>
    <property type="evidence" value="ECO:0007669"/>
    <property type="project" value="TreeGrafter"/>
</dbReference>
<dbReference type="FunCoup" id="A0A7M7K6Z0">
    <property type="interactions" value="861"/>
</dbReference>
<dbReference type="GeneID" id="111250900"/>
<comment type="catalytic activity">
    <reaction evidence="12 13">
        <text>beta-D-fructose 6-phosphate = dihydroxyacetone + D-glyceraldehyde 3-phosphate</text>
        <dbReference type="Rhea" id="RHEA:28002"/>
        <dbReference type="ChEBI" id="CHEBI:16016"/>
        <dbReference type="ChEBI" id="CHEBI:57634"/>
        <dbReference type="ChEBI" id="CHEBI:59776"/>
    </reaction>
</comment>
<dbReference type="EC" id="3.1.3.-" evidence="13"/>
<evidence type="ECO:0000256" key="12">
    <source>
        <dbReference type="ARBA" id="ARBA00048809"/>
    </source>
</evidence>
<comment type="catalytic activity">
    <reaction evidence="1 13">
        <text>L-glutamyl-[protein] + S-adenosyl-L-methionine = [protein]-L-glutamate 5-O-methyl ester + S-adenosyl-L-homocysteine</text>
        <dbReference type="Rhea" id="RHEA:24452"/>
        <dbReference type="Rhea" id="RHEA-COMP:10208"/>
        <dbReference type="Rhea" id="RHEA-COMP:10311"/>
        <dbReference type="ChEBI" id="CHEBI:29973"/>
        <dbReference type="ChEBI" id="CHEBI:57856"/>
        <dbReference type="ChEBI" id="CHEBI:59789"/>
        <dbReference type="ChEBI" id="CHEBI:82795"/>
    </reaction>
</comment>
<evidence type="ECO:0000256" key="7">
    <source>
        <dbReference type="ARBA" id="ARBA00022691"/>
    </source>
</evidence>
<comment type="function">
    <text evidence="11 13">Metal-dependent phosphatase that shows phosphatase activity against several substrates, including fructose-1-phosphate and fructose-6-phosphate. Its preference for fructose-1-phosphate, a strong glycating agent that causes DNA damage rather than a canonical yeast metabolite, suggests a damage-control function in hexose phosphate metabolism. Has also been shown to have O-methyltransferase activity that methylates glutamate residues of target proteins to form gamma-glutamyl methyl ester residues. Possibly methylates PCNA, suggesting it is involved in the DNA damage response.</text>
</comment>
<evidence type="ECO:0000256" key="9">
    <source>
        <dbReference type="ARBA" id="ARBA00022801"/>
    </source>
</evidence>
<evidence type="ECO:0000256" key="3">
    <source>
        <dbReference type="ARBA" id="ARBA00009519"/>
    </source>
</evidence>
<evidence type="ECO:0000259" key="14">
    <source>
        <dbReference type="Pfam" id="PF01937"/>
    </source>
</evidence>
<dbReference type="InterPro" id="IPR002791">
    <property type="entry name" value="ARMT1-like_metal-bd"/>
</dbReference>
<organism evidence="15 16">
    <name type="scientific">Varroa destructor</name>
    <name type="common">Honeybee mite</name>
    <dbReference type="NCBI Taxonomy" id="109461"/>
    <lineage>
        <taxon>Eukaryota</taxon>
        <taxon>Metazoa</taxon>
        <taxon>Ecdysozoa</taxon>
        <taxon>Arthropoda</taxon>
        <taxon>Chelicerata</taxon>
        <taxon>Arachnida</taxon>
        <taxon>Acari</taxon>
        <taxon>Parasitiformes</taxon>
        <taxon>Mesostigmata</taxon>
        <taxon>Gamasina</taxon>
        <taxon>Dermanyssoidea</taxon>
        <taxon>Varroidae</taxon>
        <taxon>Varroa</taxon>
    </lineage>
</organism>
<dbReference type="InterPro" id="IPR039763">
    <property type="entry name" value="ARMT1"/>
</dbReference>
<dbReference type="Gene3D" id="1.20.930.60">
    <property type="match status" value="1"/>
</dbReference>
<dbReference type="PANTHER" id="PTHR12260">
    <property type="entry name" value="DAMAGE-CONTROL PHOSPHATASE ARMT1"/>
    <property type="match status" value="1"/>
</dbReference>
<keyword evidence="5 13" id="KW-0489">Methyltransferase</keyword>
<evidence type="ECO:0000256" key="2">
    <source>
        <dbReference type="ARBA" id="ARBA00001326"/>
    </source>
</evidence>
<dbReference type="GO" id="GO:0005634">
    <property type="term" value="C:nucleus"/>
    <property type="evidence" value="ECO:0007669"/>
    <property type="project" value="TreeGrafter"/>
</dbReference>
<dbReference type="Proteomes" id="UP000594260">
    <property type="component" value="Unplaced"/>
</dbReference>
<keyword evidence="6" id="KW-0808">Transferase</keyword>
<dbReference type="Gene3D" id="3.40.50.10880">
    <property type="entry name" value="Uncharacterised protein PF01937, DUF89, domain 3"/>
    <property type="match status" value="1"/>
</dbReference>
<dbReference type="GO" id="GO:0051998">
    <property type="term" value="F:protein carboxyl O-methyltransferase activity"/>
    <property type="evidence" value="ECO:0007669"/>
    <property type="project" value="UniProtKB-UniRule"/>
</dbReference>
<dbReference type="RefSeq" id="XP_022662575.1">
    <property type="nucleotide sequence ID" value="XM_022806840.1"/>
</dbReference>
<protein>
    <recommendedName>
        <fullName evidence="13">Sugar phosphate phosphatase</fullName>
        <ecNumber evidence="13">2.1.1.-</ecNumber>
        <ecNumber evidence="13">3.1.3.-</ecNumber>
    </recommendedName>
</protein>
<dbReference type="KEGG" id="vde:111250900"/>
<keyword evidence="16" id="KW-1185">Reference proteome</keyword>
<evidence type="ECO:0000256" key="5">
    <source>
        <dbReference type="ARBA" id="ARBA00022603"/>
    </source>
</evidence>
<dbReference type="GO" id="GO:0016791">
    <property type="term" value="F:phosphatase activity"/>
    <property type="evidence" value="ECO:0007669"/>
    <property type="project" value="TreeGrafter"/>
</dbReference>
<dbReference type="InterPro" id="IPR036075">
    <property type="entry name" value="ARMT-1-like_metal-bd_sf"/>
</dbReference>
<evidence type="ECO:0000313" key="15">
    <source>
        <dbReference type="EnsemblMetazoa" id="XP_022662575"/>
    </source>
</evidence>
<comment type="catalytic activity">
    <reaction evidence="2 13">
        <text>beta-D-fructose 1-phosphate + H2O = D-fructose + phosphate</text>
        <dbReference type="Rhea" id="RHEA:35603"/>
        <dbReference type="ChEBI" id="CHEBI:15377"/>
        <dbReference type="ChEBI" id="CHEBI:37721"/>
        <dbReference type="ChEBI" id="CHEBI:43474"/>
        <dbReference type="ChEBI" id="CHEBI:138881"/>
    </reaction>
</comment>
<dbReference type="EnsemblMetazoa" id="XM_022806840">
    <property type="protein sequence ID" value="XP_022662575"/>
    <property type="gene ID" value="LOC111250900"/>
</dbReference>
<keyword evidence="7" id="KW-0949">S-adenosyl-L-methionine</keyword>
<comment type="cofactor">
    <cofactor evidence="13">
        <name>Mn(2+)</name>
        <dbReference type="ChEBI" id="CHEBI:29035"/>
    </cofactor>
    <cofactor evidence="13">
        <name>Ni(2+)</name>
        <dbReference type="ChEBI" id="CHEBI:49786"/>
    </cofactor>
</comment>
<evidence type="ECO:0000256" key="13">
    <source>
        <dbReference type="RuleBase" id="RU367030"/>
    </source>
</evidence>
<reference evidence="15" key="1">
    <citation type="submission" date="2021-01" db="UniProtKB">
        <authorList>
            <consortium name="EnsemblMetazoa"/>
        </authorList>
    </citation>
    <scope>IDENTIFICATION</scope>
</reference>
<sequence>MAAPKTEPAVHLSARFEGSFAYKTVKDRLPVILTKVIDHLSRKASYIESSHGPTGREEVKQTIGRLSKLRNELQTNKDYVPLEDSFKDVSVWNSHLAQESLPRWFDGIWLMAECYFYRRIFESFQMTSKLKTYDYFGEQKETALETSMLAVNALTGTLSASTVCLSQLIEVSLWGNKCDLSFTAGKPTSQKANPISTLETLRPNILQDDTVELIEYIYSKKKLKVSFVLDNAAFELITDLVLMDYMMTHGLASQICIYVKMMPWFVSDALGHDVSYVIDRLEQSDSASTASLGQRCREHIASKQWTIEERTYWTLPFDYADMSHRDPQLYDELAHSDLIIFKGDLNYRKLVGDRAWKPTTKFRISLMGFEPAPLVTLRTIKTDTVTGLAEGVAEVEEKKCAEWMVSSEFAVVEFVNPRS</sequence>
<keyword evidence="9 13" id="KW-0378">Hydrolase</keyword>
<keyword evidence="10 13" id="KW-0464">Manganese</keyword>
<accession>A0A7M7K6Z0</accession>
<evidence type="ECO:0000256" key="10">
    <source>
        <dbReference type="ARBA" id="ARBA00023211"/>
    </source>
</evidence>
<evidence type="ECO:0000256" key="6">
    <source>
        <dbReference type="ARBA" id="ARBA00022679"/>
    </source>
</evidence>
<feature type="domain" description="Damage-control phosphatase ARMT1-like metal-binding" evidence="14">
    <location>
        <begin position="24"/>
        <end position="392"/>
    </location>
</feature>
<dbReference type="GO" id="GO:0032259">
    <property type="term" value="P:methylation"/>
    <property type="evidence" value="ECO:0007669"/>
    <property type="project" value="UniProtKB-KW"/>
</dbReference>
<evidence type="ECO:0000313" key="16">
    <source>
        <dbReference type="Proteomes" id="UP000594260"/>
    </source>
</evidence>
<comment type="domain">
    <text evidence="13">Subfamily III proteins have a conserved RTxK motif about 40-50 residues from the C-terminus; the threonine may be replaced by serine or cysteine.</text>
</comment>
<dbReference type="GO" id="GO:0046872">
    <property type="term" value="F:metal ion binding"/>
    <property type="evidence" value="ECO:0007669"/>
    <property type="project" value="UniProtKB-UniRule"/>
</dbReference>
<dbReference type="OrthoDB" id="541375at2759"/>
<dbReference type="EC" id="2.1.1.-" evidence="13"/>
<name>A0A7M7K6Z0_VARDE</name>
<dbReference type="OMA" id="IFARQKM"/>
<evidence type="ECO:0000256" key="11">
    <source>
        <dbReference type="ARBA" id="ARBA00045980"/>
    </source>
</evidence>
<keyword evidence="8 13" id="KW-0479">Metal-binding</keyword>